<comment type="caution">
    <text evidence="3">The sequence shown here is derived from an EMBL/GenBank/DDBJ whole genome shotgun (WGS) entry which is preliminary data.</text>
</comment>
<name>A0ABP8KEG0_9MICO</name>
<evidence type="ECO:0000256" key="1">
    <source>
        <dbReference type="SAM" id="MobiDB-lite"/>
    </source>
</evidence>
<organism evidence="3 4">
    <name type="scientific">Fodinibacter luteus</name>
    <dbReference type="NCBI Taxonomy" id="552064"/>
    <lineage>
        <taxon>Bacteria</taxon>
        <taxon>Bacillati</taxon>
        <taxon>Actinomycetota</taxon>
        <taxon>Actinomycetes</taxon>
        <taxon>Micrococcales</taxon>
        <taxon>Intrasporangiaceae</taxon>
        <taxon>Fodinibacter (ex Wang et al. 2009)</taxon>
    </lineage>
</organism>
<feature type="transmembrane region" description="Helical" evidence="2">
    <location>
        <begin position="21"/>
        <end position="40"/>
    </location>
</feature>
<protein>
    <recommendedName>
        <fullName evidence="5">FxsA family protein</fullName>
    </recommendedName>
</protein>
<feature type="transmembrane region" description="Helical" evidence="2">
    <location>
        <begin position="46"/>
        <end position="64"/>
    </location>
</feature>
<reference evidence="4" key="1">
    <citation type="journal article" date="2019" name="Int. J. Syst. Evol. Microbiol.">
        <title>The Global Catalogue of Microorganisms (GCM) 10K type strain sequencing project: providing services to taxonomists for standard genome sequencing and annotation.</title>
        <authorList>
            <consortium name="The Broad Institute Genomics Platform"/>
            <consortium name="The Broad Institute Genome Sequencing Center for Infectious Disease"/>
            <person name="Wu L."/>
            <person name="Ma J."/>
        </authorList>
    </citation>
    <scope>NUCLEOTIDE SEQUENCE [LARGE SCALE GENOMIC DNA]</scope>
    <source>
        <strain evidence="4">JCM 17809</strain>
    </source>
</reference>
<keyword evidence="2" id="KW-0472">Membrane</keyword>
<evidence type="ECO:0008006" key="5">
    <source>
        <dbReference type="Google" id="ProtNLM"/>
    </source>
</evidence>
<feature type="transmembrane region" description="Helical" evidence="2">
    <location>
        <begin position="93"/>
        <end position="118"/>
    </location>
</feature>
<evidence type="ECO:0000313" key="3">
    <source>
        <dbReference type="EMBL" id="GAA4405297.1"/>
    </source>
</evidence>
<dbReference type="NCBIfam" id="NF008528">
    <property type="entry name" value="PRK11463.1-2"/>
    <property type="match status" value="1"/>
</dbReference>
<keyword evidence="2" id="KW-1133">Transmembrane helix</keyword>
<keyword evidence="2" id="KW-0812">Transmembrane</keyword>
<feature type="compositionally biased region" description="Basic and acidic residues" evidence="1">
    <location>
        <begin position="157"/>
        <end position="177"/>
    </location>
</feature>
<dbReference type="InterPro" id="IPR007313">
    <property type="entry name" value="FxsA"/>
</dbReference>
<dbReference type="PANTHER" id="PTHR35335">
    <property type="entry name" value="UPF0716 PROTEIN FXSA"/>
    <property type="match status" value="1"/>
</dbReference>
<dbReference type="Pfam" id="PF04186">
    <property type="entry name" value="FxsA"/>
    <property type="match status" value="1"/>
</dbReference>
<dbReference type="Proteomes" id="UP001500945">
    <property type="component" value="Unassembled WGS sequence"/>
</dbReference>
<sequence>MSRTGATPYAARGRRPRLLRWIFLALLVVPIIEIAAIVAVGRVIGGWQTLALLLLESLLGAWIVKREGSRTWTALQEALRSGRMPSRQLADAALVLIGGTLLLTPGFVTDIVGFFFILPLTRPLTRAWLEALVARRLLGPMGEWPASGGASAPPRRGRPDVVEGEVVEGHVVDPDHP</sequence>
<proteinExistence type="predicted"/>
<dbReference type="EMBL" id="BAABGM010000012">
    <property type="protein sequence ID" value="GAA4405297.1"/>
    <property type="molecule type" value="Genomic_DNA"/>
</dbReference>
<keyword evidence="4" id="KW-1185">Reference proteome</keyword>
<evidence type="ECO:0000313" key="4">
    <source>
        <dbReference type="Proteomes" id="UP001500945"/>
    </source>
</evidence>
<accession>A0ABP8KEG0</accession>
<dbReference type="RefSeq" id="WP_345205016.1">
    <property type="nucleotide sequence ID" value="NZ_BAABGM010000012.1"/>
</dbReference>
<dbReference type="PANTHER" id="PTHR35335:SF1">
    <property type="entry name" value="UPF0716 PROTEIN FXSA"/>
    <property type="match status" value="1"/>
</dbReference>
<evidence type="ECO:0000256" key="2">
    <source>
        <dbReference type="SAM" id="Phobius"/>
    </source>
</evidence>
<gene>
    <name evidence="3" type="ORF">GCM10023168_18850</name>
</gene>
<feature type="region of interest" description="Disordered" evidence="1">
    <location>
        <begin position="145"/>
        <end position="177"/>
    </location>
</feature>